<protein>
    <recommendedName>
        <fullName evidence="5">Rho termination factor N-terminal domain-containing protein</fullName>
    </recommendedName>
</protein>
<evidence type="ECO:0000256" key="1">
    <source>
        <dbReference type="SAM" id="Coils"/>
    </source>
</evidence>
<feature type="compositionally biased region" description="Basic and acidic residues" evidence="2">
    <location>
        <begin position="568"/>
        <end position="577"/>
    </location>
</feature>
<sequence length="681" mass="76110">MDLSLPDSLDDVTSFASKTGYHTQDDLMSDFSPFHGHDILEEDALNEKSCMQVLKIWIDKADEDIVKLEEDILMLQCQLAWDDEKWSKQCTVSLREKTDHLDILIQRLKKDNNGNNIQSETEELPPRLHDLLKPLMESYLAKSEQAETSMPQMPVPPDVEHNKKTEENASTIMLKTYERKGKSTELEDKKICLPQQKKDAVIRNFDASADKCTSDEVSEKVVNKPSTLERRRMPNLLHTQLELPDPMVKELSASMSVEKATSREIEEKKNNYDKASSEAKVIRGKIRHKIKADYVKARTEPLSKAGKSRVSYERSICENPLSVKPSVKTVKTKGRNTKILQIQAAVKDLATEMKNPSLNDRTKQVNSARMESEECQIQVQQKASKEWQQIVQNPQPVVHEVHVMVAKNDGVSKKETEQQVSKNDVAGLSEGTAASNLFPQEPLSAQTTSQKGGLKISLMKHAKTKCDASNSTAEEATDGAKNVPHNPPSSCMKTTEKLSLSNLKAIAKSRKIRGPCSLNDRTKQVNSERMESEECQIQVQQKESKEWQQIVQNPQPVVHEVHVMGAKKDGVSKKETEQQVSKNDVAGPSEGTAASNLLSQEPLSSQISLMKHAKMKCDASNSMAEDATAGAKNVPHNPPASCIKTMEKLSLSNLRAIAKSRKTRGYSRLKKEELLKLLGCE</sequence>
<feature type="coiled-coil region" evidence="1">
    <location>
        <begin position="258"/>
        <end position="285"/>
    </location>
</feature>
<gene>
    <name evidence="3" type="ORF">SASPL_126856</name>
</gene>
<comment type="caution">
    <text evidence="3">The sequence shown here is derived from an EMBL/GenBank/DDBJ whole genome shotgun (WGS) entry which is preliminary data.</text>
</comment>
<evidence type="ECO:0000256" key="2">
    <source>
        <dbReference type="SAM" id="MobiDB-lite"/>
    </source>
</evidence>
<evidence type="ECO:0000313" key="4">
    <source>
        <dbReference type="Proteomes" id="UP000298416"/>
    </source>
</evidence>
<dbReference type="OrthoDB" id="1065581at2759"/>
<evidence type="ECO:0000313" key="3">
    <source>
        <dbReference type="EMBL" id="KAG6414138.1"/>
    </source>
</evidence>
<feature type="region of interest" description="Disordered" evidence="2">
    <location>
        <begin position="568"/>
        <end position="595"/>
    </location>
</feature>
<reference evidence="3" key="2">
    <citation type="submission" date="2020-08" db="EMBL/GenBank/DDBJ databases">
        <title>Plant Genome Project.</title>
        <authorList>
            <person name="Zhang R.-G."/>
        </authorList>
    </citation>
    <scope>NUCLEOTIDE SEQUENCE</scope>
    <source>
        <strain evidence="3">Huo1</strain>
        <tissue evidence="3">Leaf</tissue>
    </source>
</reference>
<dbReference type="EMBL" id="PNBA02000009">
    <property type="protein sequence ID" value="KAG6414138.1"/>
    <property type="molecule type" value="Genomic_DNA"/>
</dbReference>
<name>A0A8X8XLK2_SALSN</name>
<dbReference type="AlphaFoldDB" id="A0A8X8XLK2"/>
<accession>A0A8X8XLK2</accession>
<feature type="region of interest" description="Disordered" evidence="2">
    <location>
        <begin position="467"/>
        <end position="492"/>
    </location>
</feature>
<evidence type="ECO:0008006" key="5">
    <source>
        <dbReference type="Google" id="ProtNLM"/>
    </source>
</evidence>
<reference evidence="3" key="1">
    <citation type="submission" date="2018-01" db="EMBL/GenBank/DDBJ databases">
        <authorList>
            <person name="Mao J.F."/>
        </authorList>
    </citation>
    <scope>NUCLEOTIDE SEQUENCE</scope>
    <source>
        <strain evidence="3">Huo1</strain>
        <tissue evidence="3">Leaf</tissue>
    </source>
</reference>
<proteinExistence type="predicted"/>
<keyword evidence="4" id="KW-1185">Reference proteome</keyword>
<keyword evidence="1" id="KW-0175">Coiled coil</keyword>
<dbReference type="Proteomes" id="UP000298416">
    <property type="component" value="Unassembled WGS sequence"/>
</dbReference>
<organism evidence="3">
    <name type="scientific">Salvia splendens</name>
    <name type="common">Scarlet sage</name>
    <dbReference type="NCBI Taxonomy" id="180675"/>
    <lineage>
        <taxon>Eukaryota</taxon>
        <taxon>Viridiplantae</taxon>
        <taxon>Streptophyta</taxon>
        <taxon>Embryophyta</taxon>
        <taxon>Tracheophyta</taxon>
        <taxon>Spermatophyta</taxon>
        <taxon>Magnoliopsida</taxon>
        <taxon>eudicotyledons</taxon>
        <taxon>Gunneridae</taxon>
        <taxon>Pentapetalae</taxon>
        <taxon>asterids</taxon>
        <taxon>lamiids</taxon>
        <taxon>Lamiales</taxon>
        <taxon>Lamiaceae</taxon>
        <taxon>Nepetoideae</taxon>
        <taxon>Mentheae</taxon>
        <taxon>Salviinae</taxon>
        <taxon>Salvia</taxon>
        <taxon>Salvia subgen. Calosphace</taxon>
        <taxon>core Calosphace</taxon>
    </lineage>
</organism>